<accession>A0A252F0N8</accession>
<name>A0A252F0N8_9FIRM</name>
<dbReference type="InterPro" id="IPR035917">
    <property type="entry name" value="YjbQ-like_sf"/>
</dbReference>
<dbReference type="EMBL" id="NHOC01000024">
    <property type="protein sequence ID" value="OUM19279.1"/>
    <property type="molecule type" value="Genomic_DNA"/>
</dbReference>
<evidence type="ECO:0008006" key="5">
    <source>
        <dbReference type="Google" id="ProtNLM"/>
    </source>
</evidence>
<dbReference type="Proteomes" id="UP000194903">
    <property type="component" value="Unassembled WGS sequence"/>
</dbReference>
<comment type="caution">
    <text evidence="2">The sequence shown here is derived from an EMBL/GenBank/DDBJ whole genome shotgun (WGS) entry which is preliminary data.</text>
</comment>
<evidence type="ECO:0000313" key="3">
    <source>
        <dbReference type="EMBL" id="OUM19524.1"/>
    </source>
</evidence>
<sequence>MKAKKFTLKTPREGFLNITQSVRETIRESGAKSGVVVVWCAHTTAGITINENADPDVVRDMLLGLDRAYPDRPEFRHAEGNSAAHLKCSAMGVSKTIPFEDGNMLLGIWQGIYFCEFDGPRTRNYYVKVIEG</sequence>
<dbReference type="AlphaFoldDB" id="A0A252F0N8"/>
<dbReference type="RefSeq" id="WP_087022247.1">
    <property type="nucleotide sequence ID" value="NZ_CP178353.1"/>
</dbReference>
<evidence type="ECO:0000313" key="2">
    <source>
        <dbReference type="EMBL" id="OUM19279.1"/>
    </source>
</evidence>
<evidence type="ECO:0000313" key="4">
    <source>
        <dbReference type="Proteomes" id="UP000194903"/>
    </source>
</evidence>
<gene>
    <name evidence="3" type="ORF">CBW42_12745</name>
    <name evidence="2" type="ORF">CBW42_14125</name>
</gene>
<dbReference type="PIRSF" id="PIRSF004681">
    <property type="entry name" value="UCP004681"/>
    <property type="match status" value="1"/>
</dbReference>
<dbReference type="EMBL" id="NHOC01000016">
    <property type="protein sequence ID" value="OUM19524.1"/>
    <property type="molecule type" value="Genomic_DNA"/>
</dbReference>
<evidence type="ECO:0000256" key="1">
    <source>
        <dbReference type="ARBA" id="ARBA00005534"/>
    </source>
</evidence>
<dbReference type="OrthoDB" id="9801725at2"/>
<proteinExistence type="inferred from homology"/>
<dbReference type="InterPro" id="IPR001602">
    <property type="entry name" value="UPF0047_YjbQ-like"/>
</dbReference>
<keyword evidence="4" id="KW-1185">Reference proteome</keyword>
<dbReference type="SUPFAM" id="SSF111038">
    <property type="entry name" value="YjbQ-like"/>
    <property type="match status" value="1"/>
</dbReference>
<organism evidence="2 4">
    <name type="scientific">Butyricicoccus porcorum</name>
    <dbReference type="NCBI Taxonomy" id="1945634"/>
    <lineage>
        <taxon>Bacteria</taxon>
        <taxon>Bacillati</taxon>
        <taxon>Bacillota</taxon>
        <taxon>Clostridia</taxon>
        <taxon>Eubacteriales</taxon>
        <taxon>Butyricicoccaceae</taxon>
        <taxon>Butyricicoccus</taxon>
    </lineage>
</organism>
<dbReference type="Gene3D" id="2.60.120.460">
    <property type="entry name" value="YjbQ-like"/>
    <property type="match status" value="1"/>
</dbReference>
<dbReference type="Pfam" id="PF01894">
    <property type="entry name" value="YjbQ"/>
    <property type="match status" value="1"/>
</dbReference>
<dbReference type="PANTHER" id="PTHR30615">
    <property type="entry name" value="UNCHARACTERIZED PROTEIN YJBQ-RELATED"/>
    <property type="match status" value="1"/>
</dbReference>
<protein>
    <recommendedName>
        <fullName evidence="5">Secondary thiamine-phosphate synthase enzyme</fullName>
    </recommendedName>
</protein>
<comment type="similarity">
    <text evidence="1">Belongs to the UPF0047 family.</text>
</comment>
<dbReference type="NCBIfam" id="TIGR00149">
    <property type="entry name" value="TIGR00149_YjbQ"/>
    <property type="match status" value="1"/>
</dbReference>
<dbReference type="PANTHER" id="PTHR30615:SF8">
    <property type="entry name" value="UPF0047 PROTEIN C4A8.02C"/>
    <property type="match status" value="1"/>
</dbReference>
<reference evidence="2 4" key="1">
    <citation type="submission" date="2017-05" db="EMBL/GenBank/DDBJ databases">
        <title>Butyricicoccus porcorum sp. nov. a butyrate-producing bacterium from the swine intestinal tract.</title>
        <authorList>
            <person name="Trachsel J."/>
            <person name="Humphrey S."/>
            <person name="Allen H.K."/>
        </authorList>
    </citation>
    <scope>NUCLEOTIDE SEQUENCE [LARGE SCALE GENOMIC DNA]</scope>
    <source>
        <strain evidence="2">BB10</strain>
    </source>
</reference>